<keyword evidence="2 5" id="KW-0378">Hydrolase</keyword>
<evidence type="ECO:0000256" key="2">
    <source>
        <dbReference type="ARBA" id="ARBA00022801"/>
    </source>
</evidence>
<evidence type="ECO:0000256" key="3">
    <source>
        <dbReference type="ARBA" id="ARBA00022808"/>
    </source>
</evidence>
<evidence type="ECO:0000313" key="9">
    <source>
        <dbReference type="EMBL" id="MBR7554403.1"/>
    </source>
</evidence>
<dbReference type="GO" id="GO:0050415">
    <property type="term" value="F:formimidoylglutamase activity"/>
    <property type="evidence" value="ECO:0007669"/>
    <property type="project" value="UniProtKB-UniRule"/>
</dbReference>
<comment type="cofactor">
    <cofactor evidence="5 7">
        <name>Mn(2+)</name>
        <dbReference type="ChEBI" id="CHEBI:29035"/>
    </cofactor>
    <text evidence="5 7">Binds 2 manganese ions per subunit.</text>
</comment>
<sequence length="324" mass="36026">MRAEEDLWTGRVDSHDDPDSFRLHQVVERMSVDQLKDSDPYFAFIGFESDEGVRRNKGRQGASKAPDEIRRHLAKIPNHLKTQLVDVGNIVCQGRALEEAQSSLGNQVAKLLGSHGTPIILGGGHETLYGHYLGARKHLGSDKSVGIINIDAHFDLRNDPEPSSGTMFRQILEQDPKAGYLCLGIQRFGNTPALFHTADQLGCEYVLEEELEHNNFAETFNIIDTFSDRFDYIILTLCTDSIIASSAPGVSAPSPTGIEPKTAKKLLHHISRRNNLLSFDISEVNPMLDREEQTVRLASYLVAEVMVGIDSWKSENALKNEMGD</sequence>
<accession>A0A941CXU4</accession>
<comment type="function">
    <text evidence="5">Catalyzes the conversion of N-formimidoyl-L-glutamate to L-glutamate and formamide.</text>
</comment>
<evidence type="ECO:0000256" key="7">
    <source>
        <dbReference type="PIRSR" id="PIRSR036979-1"/>
    </source>
</evidence>
<dbReference type="PANTHER" id="PTHR11358:SF35">
    <property type="entry name" value="FORMIMIDOYLGLUTAMASE"/>
    <property type="match status" value="1"/>
</dbReference>
<dbReference type="SUPFAM" id="SSF52768">
    <property type="entry name" value="Arginase/deacetylase"/>
    <property type="match status" value="1"/>
</dbReference>
<dbReference type="EMBL" id="JAGSIE010000028">
    <property type="protein sequence ID" value="MBR7554403.1"/>
    <property type="molecule type" value="Genomic_DNA"/>
</dbReference>
<dbReference type="HAMAP" id="MF_00737">
    <property type="entry name" value="Formimidoylglutam"/>
    <property type="match status" value="1"/>
</dbReference>
<evidence type="ECO:0000256" key="4">
    <source>
        <dbReference type="ARBA" id="ARBA00023211"/>
    </source>
</evidence>
<dbReference type="PROSITE" id="PS51409">
    <property type="entry name" value="ARGINASE_2"/>
    <property type="match status" value="1"/>
</dbReference>
<dbReference type="PIRSF" id="PIRSF036979">
    <property type="entry name" value="Arginase"/>
    <property type="match status" value="1"/>
</dbReference>
<dbReference type="AlphaFoldDB" id="A0A941CXU4"/>
<keyword evidence="4 5" id="KW-0464">Manganese</keyword>
<dbReference type="PANTHER" id="PTHR11358">
    <property type="entry name" value="ARGINASE/AGMATINASE"/>
    <property type="match status" value="1"/>
</dbReference>
<dbReference type="GO" id="GO:0019556">
    <property type="term" value="P:L-histidine catabolic process to glutamate and formamide"/>
    <property type="evidence" value="ECO:0007669"/>
    <property type="project" value="UniProtKB-UniRule"/>
</dbReference>
<feature type="binding site" evidence="5">
    <location>
        <position position="153"/>
    </location>
    <ligand>
        <name>Mn(2+)</name>
        <dbReference type="ChEBI" id="CHEBI:29035"/>
        <label>2</label>
    </ligand>
</feature>
<organism evidence="9 10">
    <name type="scientific">Allobacillus saliphilus</name>
    <dbReference type="NCBI Taxonomy" id="2912308"/>
    <lineage>
        <taxon>Bacteria</taxon>
        <taxon>Bacillati</taxon>
        <taxon>Bacillota</taxon>
        <taxon>Bacilli</taxon>
        <taxon>Bacillales</taxon>
        <taxon>Bacillaceae</taxon>
        <taxon>Allobacillus</taxon>
    </lineage>
</organism>
<comment type="similarity">
    <text evidence="5 8">Belongs to the arginase family.</text>
</comment>
<dbReference type="Gene3D" id="3.40.800.10">
    <property type="entry name" value="Ureohydrolase domain"/>
    <property type="match status" value="1"/>
</dbReference>
<evidence type="ECO:0000256" key="1">
    <source>
        <dbReference type="ARBA" id="ARBA00022723"/>
    </source>
</evidence>
<dbReference type="CDD" id="cd09988">
    <property type="entry name" value="Formimidoylglutamase"/>
    <property type="match status" value="1"/>
</dbReference>
<keyword evidence="10" id="KW-1185">Reference proteome</keyword>
<protein>
    <recommendedName>
        <fullName evidence="5 6">Formimidoylglutamase</fullName>
        <ecNumber evidence="5 6">3.5.3.8</ecNumber>
    </recommendedName>
    <alternativeName>
        <fullName evidence="5">Formiminoglutamase</fullName>
    </alternativeName>
    <alternativeName>
        <fullName evidence="5">Formiminoglutamate hydrolase</fullName>
    </alternativeName>
</protein>
<comment type="caution">
    <text evidence="9">The sequence shown here is derived from an EMBL/GenBank/DDBJ whole genome shotgun (WGS) entry which is preliminary data.</text>
</comment>
<dbReference type="GO" id="GO:0008783">
    <property type="term" value="F:agmatinase activity"/>
    <property type="evidence" value="ECO:0007669"/>
    <property type="project" value="TreeGrafter"/>
</dbReference>
<feature type="binding site" evidence="5 7">
    <location>
        <position position="238"/>
    </location>
    <ligand>
        <name>Mn(2+)</name>
        <dbReference type="ChEBI" id="CHEBI:29035"/>
        <label>1</label>
    </ligand>
</feature>
<evidence type="ECO:0000256" key="5">
    <source>
        <dbReference type="HAMAP-Rule" id="MF_00737"/>
    </source>
</evidence>
<gene>
    <name evidence="5 9" type="primary">hutG</name>
    <name evidence="9" type="ORF">KC820_09595</name>
</gene>
<dbReference type="NCBIfam" id="TIGR01227">
    <property type="entry name" value="hutG"/>
    <property type="match status" value="1"/>
</dbReference>
<feature type="binding site" evidence="5 7">
    <location>
        <position position="125"/>
    </location>
    <ligand>
        <name>Mn(2+)</name>
        <dbReference type="ChEBI" id="CHEBI:29035"/>
        <label>1</label>
    </ligand>
</feature>
<feature type="binding site" evidence="5">
    <location>
        <position position="238"/>
    </location>
    <ligand>
        <name>Mn(2+)</name>
        <dbReference type="ChEBI" id="CHEBI:29035"/>
        <label>2</label>
    </ligand>
</feature>
<dbReference type="InterPro" id="IPR005923">
    <property type="entry name" value="HutG"/>
</dbReference>
<comment type="catalytic activity">
    <reaction evidence="5">
        <text>N-formimidoyl-L-glutamate + H2O = formamide + L-glutamate</text>
        <dbReference type="Rhea" id="RHEA:22492"/>
        <dbReference type="ChEBI" id="CHEBI:15377"/>
        <dbReference type="ChEBI" id="CHEBI:16397"/>
        <dbReference type="ChEBI" id="CHEBI:29985"/>
        <dbReference type="ChEBI" id="CHEBI:58928"/>
        <dbReference type="EC" id="3.5.3.8"/>
    </reaction>
</comment>
<feature type="binding site" evidence="5">
    <location>
        <position position="240"/>
    </location>
    <ligand>
        <name>Mn(2+)</name>
        <dbReference type="ChEBI" id="CHEBI:29035"/>
        <label>2</label>
    </ligand>
</feature>
<dbReference type="Pfam" id="PF00491">
    <property type="entry name" value="Arginase"/>
    <property type="match status" value="1"/>
</dbReference>
<name>A0A941CXU4_9BACI</name>
<comment type="pathway">
    <text evidence="5">Amino-acid degradation; L-histidine degradation into L-glutamate; L-glutamate from N-formimidoyl-L-glutamate (hydrolase route): step 1/1.</text>
</comment>
<evidence type="ECO:0000256" key="6">
    <source>
        <dbReference type="NCBIfam" id="TIGR01227"/>
    </source>
</evidence>
<feature type="binding site" evidence="5">
    <location>
        <position position="151"/>
    </location>
    <ligand>
        <name>Mn(2+)</name>
        <dbReference type="ChEBI" id="CHEBI:29035"/>
        <label>2</label>
    </ligand>
</feature>
<dbReference type="InterPro" id="IPR006035">
    <property type="entry name" value="Ureohydrolase"/>
</dbReference>
<keyword evidence="1 5" id="KW-0479">Metal-binding</keyword>
<keyword evidence="3 5" id="KW-0369">Histidine metabolism</keyword>
<feature type="binding site" evidence="7">
    <location>
        <position position="153"/>
    </location>
    <ligand>
        <name>Mn(2+)</name>
        <dbReference type="ChEBI" id="CHEBI:29035"/>
        <label>1</label>
    </ligand>
</feature>
<proteinExistence type="inferred from homology"/>
<feature type="binding site" evidence="5 7">
    <location>
        <position position="151"/>
    </location>
    <ligand>
        <name>Mn(2+)</name>
        <dbReference type="ChEBI" id="CHEBI:29035"/>
        <label>1</label>
    </ligand>
</feature>
<dbReference type="EC" id="3.5.3.8" evidence="5 6"/>
<dbReference type="GO" id="GO:0033389">
    <property type="term" value="P:putrescine biosynthetic process from arginine, via agmatine"/>
    <property type="evidence" value="ECO:0007669"/>
    <property type="project" value="TreeGrafter"/>
</dbReference>
<dbReference type="GO" id="GO:0030145">
    <property type="term" value="F:manganese ion binding"/>
    <property type="evidence" value="ECO:0007669"/>
    <property type="project" value="UniProtKB-UniRule"/>
</dbReference>
<reference evidence="9 10" key="1">
    <citation type="submission" date="2021-04" db="EMBL/GenBank/DDBJ databases">
        <title>Allobacillus sp. nov. SKP8-2 isolated from shrimp paste.</title>
        <authorList>
            <person name="Tanasupawat S."/>
            <person name="Yiamsombat S."/>
            <person name="Kanchanasin P."/>
            <person name="Kuncharoen N."/>
        </authorList>
    </citation>
    <scope>NUCLEOTIDE SEQUENCE [LARGE SCALE GENOMIC DNA]</scope>
    <source>
        <strain evidence="9 10">SKP8-2</strain>
    </source>
</reference>
<dbReference type="Proteomes" id="UP000675431">
    <property type="component" value="Unassembled WGS sequence"/>
</dbReference>
<dbReference type="InterPro" id="IPR023696">
    <property type="entry name" value="Ureohydrolase_dom_sf"/>
</dbReference>
<evidence type="ECO:0000256" key="8">
    <source>
        <dbReference type="PROSITE-ProRule" id="PRU00742"/>
    </source>
</evidence>
<feature type="binding site" evidence="5 7">
    <location>
        <position position="155"/>
    </location>
    <ligand>
        <name>Mn(2+)</name>
        <dbReference type="ChEBI" id="CHEBI:29035"/>
        <label>1</label>
    </ligand>
</feature>
<feature type="binding site" evidence="7">
    <location>
        <position position="240"/>
    </location>
    <ligand>
        <name>Mn(2+)</name>
        <dbReference type="ChEBI" id="CHEBI:29035"/>
        <label>1</label>
    </ligand>
</feature>
<dbReference type="RefSeq" id="WP_212370550.1">
    <property type="nucleotide sequence ID" value="NZ_JAGSIE010000028.1"/>
</dbReference>
<evidence type="ECO:0000313" key="10">
    <source>
        <dbReference type="Proteomes" id="UP000675431"/>
    </source>
</evidence>